<sequence length="58" mass="6582">MRLSLPTLEATRTFRELKVTKSRIVHVAAVTVFDEEERLVAIIKRLYRTVPITAASIA</sequence>
<dbReference type="Proteomes" id="UP000831768">
    <property type="component" value="Plasmid unnamed2"/>
</dbReference>
<reference evidence="1" key="1">
    <citation type="submission" date="2022-04" db="EMBL/GenBank/DDBJ databases">
        <title>Halocatena sp. nov., isolated from a salt lake.</title>
        <authorList>
            <person name="Cui H.-L."/>
        </authorList>
    </citation>
    <scope>NUCLEOTIDE SEQUENCE</scope>
    <source>
        <strain evidence="1">AD-1</strain>
        <plasmid evidence="1">unnamed2</plasmid>
    </source>
</reference>
<keyword evidence="2" id="KW-1185">Reference proteome</keyword>
<dbReference type="AlphaFoldDB" id="A0A8U0A8D2"/>
<dbReference type="KEGG" id="haad:MW046_17110"/>
<accession>A0A8U0A8D2</accession>
<proteinExistence type="predicted"/>
<evidence type="ECO:0000313" key="1">
    <source>
        <dbReference type="EMBL" id="UPM44748.1"/>
    </source>
</evidence>
<keyword evidence="1" id="KW-0614">Plasmid</keyword>
<dbReference type="EMBL" id="CP096021">
    <property type="protein sequence ID" value="UPM44748.1"/>
    <property type="molecule type" value="Genomic_DNA"/>
</dbReference>
<name>A0A8U0A8D2_9EURY</name>
<protein>
    <submittedName>
        <fullName evidence="1">Uncharacterized protein</fullName>
    </submittedName>
</protein>
<gene>
    <name evidence="1" type="ORF">MW046_17110</name>
</gene>
<organism evidence="1 2">
    <name type="scientific">Halocatena salina</name>
    <dbReference type="NCBI Taxonomy" id="2934340"/>
    <lineage>
        <taxon>Archaea</taxon>
        <taxon>Methanobacteriati</taxon>
        <taxon>Methanobacteriota</taxon>
        <taxon>Stenosarchaea group</taxon>
        <taxon>Halobacteria</taxon>
        <taxon>Halobacteriales</taxon>
        <taxon>Natronomonadaceae</taxon>
        <taxon>Halocatena</taxon>
    </lineage>
</organism>
<dbReference type="GeneID" id="71929803"/>
<dbReference type="RefSeq" id="WP_247995402.1">
    <property type="nucleotide sequence ID" value="NZ_CP096021.1"/>
</dbReference>
<geneLocation type="plasmid" evidence="1 2">
    <name>unnamed2</name>
</geneLocation>
<evidence type="ECO:0000313" key="2">
    <source>
        <dbReference type="Proteomes" id="UP000831768"/>
    </source>
</evidence>